<name>I4C5H4_DESTA</name>
<dbReference type="KEGG" id="dti:Desti_2116"/>
<sequence>MNRKRQPNPICFGSDLAALVLSAALTLGTLCSPTWAAGTGTGGATGTTSTSSQTTISQDEISTSYIDQKVKDLVKEGYAVDGPSEVVEVGRSSLTIFKTGKTTWKLSLADKNVKISDYQGQTLSLSQVQSQSKVYTCQKKSNVVILVLKKKEGTNEY</sequence>
<feature type="signal peptide" evidence="1">
    <location>
        <begin position="1"/>
        <end position="36"/>
    </location>
</feature>
<protein>
    <submittedName>
        <fullName evidence="2">Uncharacterized protein</fullName>
    </submittedName>
</protein>
<dbReference type="EMBL" id="CP003360">
    <property type="protein sequence ID" value="AFM24815.1"/>
    <property type="molecule type" value="Genomic_DNA"/>
</dbReference>
<dbReference type="AlphaFoldDB" id="I4C5H4"/>
<dbReference type="HOGENOM" id="CLU_1737622_0_0_7"/>
<accession>I4C5H4</accession>
<evidence type="ECO:0000256" key="1">
    <source>
        <dbReference type="SAM" id="SignalP"/>
    </source>
</evidence>
<dbReference type="Proteomes" id="UP000006055">
    <property type="component" value="Chromosome"/>
</dbReference>
<reference evidence="3" key="1">
    <citation type="submission" date="2012-06" db="EMBL/GenBank/DDBJ databases">
        <title>Complete sequence of chromosome of Desulfomonile tiedjei DSM 6799.</title>
        <authorList>
            <person name="Lucas S."/>
            <person name="Copeland A."/>
            <person name="Lapidus A."/>
            <person name="Glavina del Rio T."/>
            <person name="Dalin E."/>
            <person name="Tice H."/>
            <person name="Bruce D."/>
            <person name="Goodwin L."/>
            <person name="Pitluck S."/>
            <person name="Peters L."/>
            <person name="Ovchinnikova G."/>
            <person name="Zeytun A."/>
            <person name="Lu M."/>
            <person name="Kyrpides N."/>
            <person name="Mavromatis K."/>
            <person name="Ivanova N."/>
            <person name="Brettin T."/>
            <person name="Detter J.C."/>
            <person name="Han C."/>
            <person name="Larimer F."/>
            <person name="Land M."/>
            <person name="Hauser L."/>
            <person name="Markowitz V."/>
            <person name="Cheng J.-F."/>
            <person name="Hugenholtz P."/>
            <person name="Woyke T."/>
            <person name="Wu D."/>
            <person name="Spring S."/>
            <person name="Schroeder M."/>
            <person name="Brambilla E."/>
            <person name="Klenk H.-P."/>
            <person name="Eisen J.A."/>
        </authorList>
    </citation>
    <scope>NUCLEOTIDE SEQUENCE [LARGE SCALE GENOMIC DNA]</scope>
    <source>
        <strain evidence="3">ATCC 49306 / DSM 6799 / DCB-1</strain>
    </source>
</reference>
<proteinExistence type="predicted"/>
<feature type="chain" id="PRO_5003686987" evidence="1">
    <location>
        <begin position="37"/>
        <end position="157"/>
    </location>
</feature>
<keyword evidence="3" id="KW-1185">Reference proteome</keyword>
<evidence type="ECO:0000313" key="3">
    <source>
        <dbReference type="Proteomes" id="UP000006055"/>
    </source>
</evidence>
<dbReference type="RefSeq" id="WP_014809958.1">
    <property type="nucleotide sequence ID" value="NC_018025.1"/>
</dbReference>
<gene>
    <name evidence="2" type="ordered locus">Desti_2116</name>
</gene>
<evidence type="ECO:0000313" key="2">
    <source>
        <dbReference type="EMBL" id="AFM24815.1"/>
    </source>
</evidence>
<organism evidence="2 3">
    <name type="scientific">Desulfomonile tiedjei (strain ATCC 49306 / DSM 6799 / DCB-1)</name>
    <dbReference type="NCBI Taxonomy" id="706587"/>
    <lineage>
        <taxon>Bacteria</taxon>
        <taxon>Pseudomonadati</taxon>
        <taxon>Thermodesulfobacteriota</taxon>
        <taxon>Desulfomonilia</taxon>
        <taxon>Desulfomonilales</taxon>
        <taxon>Desulfomonilaceae</taxon>
        <taxon>Desulfomonile</taxon>
    </lineage>
</organism>
<keyword evidence="1" id="KW-0732">Signal</keyword>